<dbReference type="SUPFAM" id="SSF57850">
    <property type="entry name" value="RING/U-box"/>
    <property type="match status" value="1"/>
</dbReference>
<dbReference type="InterPro" id="IPR003877">
    <property type="entry name" value="SPRY_dom"/>
</dbReference>
<evidence type="ECO:0000256" key="10">
    <source>
        <dbReference type="ARBA" id="ARBA00023054"/>
    </source>
</evidence>
<evidence type="ECO:0000313" key="16">
    <source>
        <dbReference type="Proteomes" id="UP000770717"/>
    </source>
</evidence>
<dbReference type="SMART" id="SM00184">
    <property type="entry name" value="RING"/>
    <property type="match status" value="1"/>
</dbReference>
<keyword evidence="10" id="KW-0175">Coiled coil</keyword>
<dbReference type="OrthoDB" id="6105938at2759"/>
<dbReference type="GO" id="GO:0008270">
    <property type="term" value="F:zinc ion binding"/>
    <property type="evidence" value="ECO:0007669"/>
    <property type="project" value="UniProtKB-KW"/>
</dbReference>
<dbReference type="InterPro" id="IPR017907">
    <property type="entry name" value="Znf_RING_CS"/>
</dbReference>
<dbReference type="AlphaFoldDB" id="A0A8J6EAY3"/>
<keyword evidence="7" id="KW-0833">Ubl conjugation pathway</keyword>
<dbReference type="SMART" id="SM00589">
    <property type="entry name" value="PRY"/>
    <property type="match status" value="1"/>
</dbReference>
<dbReference type="PROSITE" id="PS50188">
    <property type="entry name" value="B302_SPRY"/>
    <property type="match status" value="1"/>
</dbReference>
<keyword evidence="2" id="KW-0963">Cytoplasm</keyword>
<dbReference type="InterPro" id="IPR003879">
    <property type="entry name" value="Butyrophylin_SPRY"/>
</dbReference>
<dbReference type="SMART" id="SM00449">
    <property type="entry name" value="SPRY"/>
    <property type="match status" value="1"/>
</dbReference>
<dbReference type="SUPFAM" id="SSF49899">
    <property type="entry name" value="Concanavalin A-like lectins/glucanases"/>
    <property type="match status" value="1"/>
</dbReference>
<comment type="caution">
    <text evidence="15">The sequence shown here is derived from an EMBL/GenBank/DDBJ whole genome shotgun (WGS) entry which is preliminary data.</text>
</comment>
<keyword evidence="5" id="KW-0479">Metal-binding</keyword>
<sequence>MAVKTLKSELSCSVCLDIYTCPVMLGCGHNFCRVCIQEVIKQQTKYRNESCPECRRTCTPEDLHRVNFNLGNIAEYYKSLQDGHSTKKVPCTYCIQFPGSAVRTCLHCEASFCKNHLEVHCKSKEHVLVDPITSLQSKKCRIHSEFLKYFCVTDQVCICKSCYMLGEHQGHQIELLEKASLIKKEQLKKVLESLKLQRKGFKGRADALRSILKQNTKKVVRLKRNVEAMHRSFRECIIDAHVNVVNEVGRHLGDVSKQISDKISYVENRAAELSEDLRHVQTACNKRDPLFVLRDKVSSAIYEKRFASEPNVDHKLTSPAQDMDKLLISLISQKSIEGVSDRLPLLLSSKLVHLKYKVNILLSEATASNYLTVSADRKTVKYSKEKLFHEPRPEQFKTSQVLSAKSFNSGKHFWEVRTSRSGVKAIGVAYATIEKSGLKAFLGYNEKSWCLIWGHDQVEVCHNSDCKQIASRDSTMYAVGVFLDYEAGRLSFYRLCSPVEHLHTITARFTEPLHAAFYVVDSWIKINPPA</sequence>
<evidence type="ECO:0000256" key="11">
    <source>
        <dbReference type="PROSITE-ProRule" id="PRU00024"/>
    </source>
</evidence>
<protein>
    <submittedName>
        <fullName evidence="15">Uncharacterized protein</fullName>
    </submittedName>
</protein>
<evidence type="ECO:0000256" key="3">
    <source>
        <dbReference type="ARBA" id="ARBA00022588"/>
    </source>
</evidence>
<keyword evidence="3" id="KW-0399">Innate immunity</keyword>
<dbReference type="PANTHER" id="PTHR25465:SF41">
    <property type="entry name" value="E3 UBIQUITIN-PROTEIN LIGASE RNF135"/>
    <property type="match status" value="1"/>
</dbReference>
<accession>A0A8J6EAY3</accession>
<feature type="domain" description="B box-type" evidence="13">
    <location>
        <begin position="135"/>
        <end position="176"/>
    </location>
</feature>
<reference evidence="15" key="1">
    <citation type="thesis" date="2020" institute="ProQuest LLC" country="789 East Eisenhower Parkway, Ann Arbor, MI, USA">
        <title>Comparative Genomics and Chromosome Evolution.</title>
        <authorList>
            <person name="Mudd A.B."/>
        </authorList>
    </citation>
    <scope>NUCLEOTIDE SEQUENCE</scope>
    <source>
        <strain evidence="15">HN-11 Male</strain>
        <tissue evidence="15">Kidney and liver</tissue>
    </source>
</reference>
<dbReference type="GO" id="GO:0005737">
    <property type="term" value="C:cytoplasm"/>
    <property type="evidence" value="ECO:0007669"/>
    <property type="project" value="UniProtKB-SubCell"/>
</dbReference>
<dbReference type="CDD" id="cd19769">
    <property type="entry name" value="Bbox2_TRIM16-like"/>
    <property type="match status" value="1"/>
</dbReference>
<dbReference type="PRINTS" id="PR01407">
    <property type="entry name" value="BUTYPHLNCDUF"/>
</dbReference>
<dbReference type="GO" id="GO:0045087">
    <property type="term" value="P:innate immune response"/>
    <property type="evidence" value="ECO:0007669"/>
    <property type="project" value="UniProtKB-KW"/>
</dbReference>
<evidence type="ECO:0000259" key="13">
    <source>
        <dbReference type="PROSITE" id="PS50119"/>
    </source>
</evidence>
<evidence type="ECO:0000256" key="6">
    <source>
        <dbReference type="ARBA" id="ARBA00022771"/>
    </source>
</evidence>
<organism evidence="15 16">
    <name type="scientific">Eleutherodactylus coqui</name>
    <name type="common">Puerto Rican coqui</name>
    <dbReference type="NCBI Taxonomy" id="57060"/>
    <lineage>
        <taxon>Eukaryota</taxon>
        <taxon>Metazoa</taxon>
        <taxon>Chordata</taxon>
        <taxon>Craniata</taxon>
        <taxon>Vertebrata</taxon>
        <taxon>Euteleostomi</taxon>
        <taxon>Amphibia</taxon>
        <taxon>Batrachia</taxon>
        <taxon>Anura</taxon>
        <taxon>Neobatrachia</taxon>
        <taxon>Hyloidea</taxon>
        <taxon>Eleutherodactylidae</taxon>
        <taxon>Eleutherodactylinae</taxon>
        <taxon>Eleutherodactylus</taxon>
        <taxon>Eleutherodactylus</taxon>
    </lineage>
</organism>
<evidence type="ECO:0000256" key="8">
    <source>
        <dbReference type="ARBA" id="ARBA00022833"/>
    </source>
</evidence>
<dbReference type="Gene3D" id="2.60.120.920">
    <property type="match status" value="1"/>
</dbReference>
<dbReference type="Pfam" id="PF00097">
    <property type="entry name" value="zf-C3HC4"/>
    <property type="match status" value="1"/>
</dbReference>
<comment type="subcellular location">
    <subcellularLocation>
        <location evidence="1">Cytoplasm</location>
    </subcellularLocation>
</comment>
<evidence type="ECO:0000256" key="7">
    <source>
        <dbReference type="ARBA" id="ARBA00022786"/>
    </source>
</evidence>
<dbReference type="InterPro" id="IPR013320">
    <property type="entry name" value="ConA-like_dom_sf"/>
</dbReference>
<dbReference type="Proteomes" id="UP000770717">
    <property type="component" value="Unassembled WGS sequence"/>
</dbReference>
<keyword evidence="6 11" id="KW-0863">Zinc-finger</keyword>
<dbReference type="InterPro" id="IPR000315">
    <property type="entry name" value="Znf_B-box"/>
</dbReference>
<evidence type="ECO:0000259" key="14">
    <source>
        <dbReference type="PROSITE" id="PS50188"/>
    </source>
</evidence>
<feature type="domain" description="RING-type" evidence="12">
    <location>
        <begin position="12"/>
        <end position="55"/>
    </location>
</feature>
<evidence type="ECO:0000256" key="9">
    <source>
        <dbReference type="ARBA" id="ARBA00022859"/>
    </source>
</evidence>
<dbReference type="PROSITE" id="PS00518">
    <property type="entry name" value="ZF_RING_1"/>
    <property type="match status" value="1"/>
</dbReference>
<dbReference type="Pfam" id="PF00622">
    <property type="entry name" value="SPRY"/>
    <property type="match status" value="1"/>
</dbReference>
<name>A0A8J6EAY3_ELECQ</name>
<evidence type="ECO:0000256" key="5">
    <source>
        <dbReference type="ARBA" id="ARBA00022723"/>
    </source>
</evidence>
<dbReference type="InterPro" id="IPR001841">
    <property type="entry name" value="Znf_RING"/>
</dbReference>
<dbReference type="InterPro" id="IPR006574">
    <property type="entry name" value="PRY"/>
</dbReference>
<feature type="domain" description="B30.2/SPRY" evidence="14">
    <location>
        <begin position="340"/>
        <end position="530"/>
    </location>
</feature>
<keyword evidence="16" id="KW-1185">Reference proteome</keyword>
<evidence type="ECO:0000313" key="15">
    <source>
        <dbReference type="EMBL" id="KAG9465248.1"/>
    </source>
</evidence>
<dbReference type="SMART" id="SM00336">
    <property type="entry name" value="BBOX"/>
    <property type="match status" value="1"/>
</dbReference>
<dbReference type="InterPro" id="IPR018957">
    <property type="entry name" value="Znf_C3HC4_RING-type"/>
</dbReference>
<keyword evidence="8" id="KW-0862">Zinc</keyword>
<dbReference type="InterPro" id="IPR001870">
    <property type="entry name" value="B30.2/SPRY"/>
</dbReference>
<dbReference type="InterPro" id="IPR013083">
    <property type="entry name" value="Znf_RING/FYVE/PHD"/>
</dbReference>
<dbReference type="PROSITE" id="PS50089">
    <property type="entry name" value="ZF_RING_2"/>
    <property type="match status" value="1"/>
</dbReference>
<evidence type="ECO:0000256" key="2">
    <source>
        <dbReference type="ARBA" id="ARBA00022490"/>
    </source>
</evidence>
<proteinExistence type="predicted"/>
<dbReference type="Pfam" id="PF00643">
    <property type="entry name" value="zf-B_box"/>
    <property type="match status" value="1"/>
</dbReference>
<dbReference type="PROSITE" id="PS50119">
    <property type="entry name" value="ZF_BBOX"/>
    <property type="match status" value="1"/>
</dbReference>
<gene>
    <name evidence="15" type="ORF">GDO78_018616</name>
</gene>
<evidence type="ECO:0000256" key="4">
    <source>
        <dbReference type="ARBA" id="ARBA00022679"/>
    </source>
</evidence>
<dbReference type="PANTHER" id="PTHR25465">
    <property type="entry name" value="B-BOX DOMAIN CONTAINING"/>
    <property type="match status" value="1"/>
</dbReference>
<dbReference type="InterPro" id="IPR043136">
    <property type="entry name" value="B30.2/SPRY_sf"/>
</dbReference>
<keyword evidence="4" id="KW-0808">Transferase</keyword>
<keyword evidence="9" id="KW-0391">Immunity</keyword>
<dbReference type="InterPro" id="IPR051051">
    <property type="entry name" value="E3_ubiq-ligase_TRIM/RNF"/>
</dbReference>
<evidence type="ECO:0000259" key="12">
    <source>
        <dbReference type="PROSITE" id="PS50089"/>
    </source>
</evidence>
<dbReference type="CDD" id="cd12891">
    <property type="entry name" value="SPRY_PRY_C-I_2"/>
    <property type="match status" value="1"/>
</dbReference>
<dbReference type="EMBL" id="WNTK01003261">
    <property type="protein sequence ID" value="KAG9465248.1"/>
    <property type="molecule type" value="Genomic_DNA"/>
</dbReference>
<dbReference type="GO" id="GO:0016740">
    <property type="term" value="F:transferase activity"/>
    <property type="evidence" value="ECO:0007669"/>
    <property type="project" value="UniProtKB-KW"/>
</dbReference>
<dbReference type="Gene3D" id="3.30.160.60">
    <property type="entry name" value="Classic Zinc Finger"/>
    <property type="match status" value="1"/>
</dbReference>
<evidence type="ECO:0000256" key="1">
    <source>
        <dbReference type="ARBA" id="ARBA00004496"/>
    </source>
</evidence>
<dbReference type="Gene3D" id="4.10.830.40">
    <property type="match status" value="1"/>
</dbReference>
<dbReference type="Gene3D" id="3.30.40.10">
    <property type="entry name" value="Zinc/RING finger domain, C3HC4 (zinc finger)"/>
    <property type="match status" value="1"/>
</dbReference>
<dbReference type="SUPFAM" id="SSF57845">
    <property type="entry name" value="B-box zinc-binding domain"/>
    <property type="match status" value="1"/>
</dbReference>